<dbReference type="InterPro" id="IPR001296">
    <property type="entry name" value="Glyco_trans_1"/>
</dbReference>
<dbReference type="RefSeq" id="WP_188408019.1">
    <property type="nucleotide sequence ID" value="NZ_BMCP01000001.1"/>
</dbReference>
<evidence type="ECO:0000256" key="2">
    <source>
        <dbReference type="ARBA" id="ARBA00022676"/>
    </source>
</evidence>
<accession>A0A8J2VGZ1</accession>
<proteinExistence type="inferred from homology"/>
<protein>
    <submittedName>
        <fullName evidence="6">Glycosyl transferase</fullName>
    </submittedName>
</protein>
<evidence type="ECO:0000313" key="7">
    <source>
        <dbReference type="Proteomes" id="UP000602745"/>
    </source>
</evidence>
<gene>
    <name evidence="6" type="ORF">GCM10007276_03910</name>
</gene>
<feature type="domain" description="Glycosyl transferase family 1" evidence="4">
    <location>
        <begin position="193"/>
        <end position="352"/>
    </location>
</feature>
<dbReference type="Pfam" id="PF00534">
    <property type="entry name" value="Glycos_transf_1"/>
    <property type="match status" value="1"/>
</dbReference>
<dbReference type="Pfam" id="PF13439">
    <property type="entry name" value="Glyco_transf_4"/>
    <property type="match status" value="1"/>
</dbReference>
<evidence type="ECO:0000256" key="1">
    <source>
        <dbReference type="ARBA" id="ARBA00009481"/>
    </source>
</evidence>
<evidence type="ECO:0000259" key="4">
    <source>
        <dbReference type="Pfam" id="PF00534"/>
    </source>
</evidence>
<dbReference type="GO" id="GO:0016757">
    <property type="term" value="F:glycosyltransferase activity"/>
    <property type="evidence" value="ECO:0007669"/>
    <property type="project" value="UniProtKB-KW"/>
</dbReference>
<comment type="similarity">
    <text evidence="1">Belongs to the glycosyltransferase group 1 family. Glycosyltransferase 4 subfamily.</text>
</comment>
<keyword evidence="7" id="KW-1185">Reference proteome</keyword>
<dbReference type="EMBL" id="BMCP01000001">
    <property type="protein sequence ID" value="GGE29889.1"/>
    <property type="molecule type" value="Genomic_DNA"/>
</dbReference>
<sequence length="390" mass="41070">MQDFSHLLAGRTIIQIVPELNAGGVERTTVDVAAALAAQGARPLVLSEGGRMVAELGLAGGIFRSFPAATKNPARILANAQRLMAILREEKAVILHARSRAPAWSALMAARAGKVPLVTTWAGAYSAQNRLKRLYNSVMARGDAVIANSHWTARRIVQDHSEAASRIAVIHRGTDLSRFDPAYVTPDQVAACRQAWGVPSDARIVLLAARLTAWKGQKVLVEALARMPDGVVAVLAGDAQGREAYAAELRAQAEALGLGDRVFLVGHVPDIQVAIAASAVVTVPSTEPEAFGRSAVEAQAMGRPVVVSDHGAAPETVLAPPQVAERDRTGWRVPPGDAAALAGALGEALSLTDVQREGLALRAREHAAGFSLRAMTDSTLKVYAELLTAC</sequence>
<evidence type="ECO:0000313" key="6">
    <source>
        <dbReference type="EMBL" id="GGE29889.1"/>
    </source>
</evidence>
<evidence type="ECO:0000259" key="5">
    <source>
        <dbReference type="Pfam" id="PF13439"/>
    </source>
</evidence>
<dbReference type="SUPFAM" id="SSF53756">
    <property type="entry name" value="UDP-Glycosyltransferase/glycogen phosphorylase"/>
    <property type="match status" value="1"/>
</dbReference>
<dbReference type="AlphaFoldDB" id="A0A8J2VGZ1"/>
<dbReference type="Proteomes" id="UP000602745">
    <property type="component" value="Unassembled WGS sequence"/>
</dbReference>
<keyword evidence="2" id="KW-0328">Glycosyltransferase</keyword>
<reference evidence="6" key="2">
    <citation type="submission" date="2020-09" db="EMBL/GenBank/DDBJ databases">
        <authorList>
            <person name="Sun Q."/>
            <person name="Sedlacek I."/>
        </authorList>
    </citation>
    <scope>NUCLEOTIDE SEQUENCE</scope>
    <source>
        <strain evidence="6">CCM 7684</strain>
    </source>
</reference>
<organism evidence="6 7">
    <name type="scientific">Agaricicola taiwanensis</name>
    <dbReference type="NCBI Taxonomy" id="591372"/>
    <lineage>
        <taxon>Bacteria</taxon>
        <taxon>Pseudomonadati</taxon>
        <taxon>Pseudomonadota</taxon>
        <taxon>Alphaproteobacteria</taxon>
        <taxon>Rhodobacterales</taxon>
        <taxon>Paracoccaceae</taxon>
        <taxon>Agaricicola</taxon>
    </lineage>
</organism>
<keyword evidence="3 6" id="KW-0808">Transferase</keyword>
<dbReference type="CDD" id="cd03819">
    <property type="entry name" value="GT4_WavL-like"/>
    <property type="match status" value="1"/>
</dbReference>
<name>A0A8J2VGZ1_9RHOB</name>
<evidence type="ECO:0000256" key="3">
    <source>
        <dbReference type="ARBA" id="ARBA00022679"/>
    </source>
</evidence>
<dbReference type="Gene3D" id="3.40.50.2000">
    <property type="entry name" value="Glycogen Phosphorylase B"/>
    <property type="match status" value="2"/>
</dbReference>
<feature type="domain" description="Glycosyltransferase subfamily 4-like N-terminal" evidence="5">
    <location>
        <begin position="23"/>
        <end position="178"/>
    </location>
</feature>
<comment type="caution">
    <text evidence="6">The sequence shown here is derived from an EMBL/GenBank/DDBJ whole genome shotgun (WGS) entry which is preliminary data.</text>
</comment>
<dbReference type="PANTHER" id="PTHR12526">
    <property type="entry name" value="GLYCOSYLTRANSFERASE"/>
    <property type="match status" value="1"/>
</dbReference>
<dbReference type="InterPro" id="IPR028098">
    <property type="entry name" value="Glyco_trans_4-like_N"/>
</dbReference>
<reference evidence="6" key="1">
    <citation type="journal article" date="2014" name="Int. J. Syst. Evol. Microbiol.">
        <title>Complete genome sequence of Corynebacterium casei LMG S-19264T (=DSM 44701T), isolated from a smear-ripened cheese.</title>
        <authorList>
            <consortium name="US DOE Joint Genome Institute (JGI-PGF)"/>
            <person name="Walter F."/>
            <person name="Albersmeier A."/>
            <person name="Kalinowski J."/>
            <person name="Ruckert C."/>
        </authorList>
    </citation>
    <scope>NUCLEOTIDE SEQUENCE</scope>
    <source>
        <strain evidence="6">CCM 7684</strain>
    </source>
</reference>
<dbReference type="PANTHER" id="PTHR12526:SF640">
    <property type="entry name" value="COLANIC ACID BIOSYNTHESIS GLYCOSYLTRANSFERASE WCAL-RELATED"/>
    <property type="match status" value="1"/>
</dbReference>